<evidence type="ECO:0000256" key="5">
    <source>
        <dbReference type="SAM" id="MobiDB-lite"/>
    </source>
</evidence>
<feature type="compositionally biased region" description="Basic and acidic residues" evidence="5">
    <location>
        <begin position="211"/>
        <end position="226"/>
    </location>
</feature>
<reference evidence="6 7" key="1">
    <citation type="submission" date="2019-08" db="EMBL/GenBank/DDBJ databases">
        <authorList>
            <person name="Alioto T."/>
            <person name="Alioto T."/>
            <person name="Gomez Garrido J."/>
        </authorList>
    </citation>
    <scope>NUCLEOTIDE SEQUENCE [LARGE SCALE GENOMIC DNA]</scope>
</reference>
<dbReference type="OrthoDB" id="6431598at2759"/>
<protein>
    <recommendedName>
        <fullName evidence="8">Trichoplein keratin filament-binding protein</fullName>
    </recommendedName>
</protein>
<feature type="compositionally biased region" description="Basic and acidic residues" evidence="5">
    <location>
        <begin position="74"/>
        <end position="103"/>
    </location>
</feature>
<dbReference type="PANTHER" id="PTHR31183">
    <property type="entry name" value="TRICHOPLEIN KERATIN FILAMENT-BINDING PROTEIN FAMILY MEMBER"/>
    <property type="match status" value="1"/>
</dbReference>
<dbReference type="PANTHER" id="PTHR31183:SF2">
    <property type="entry name" value="TRICHOPLEIN KERATIN FILAMENT-BINDING PROTEIN"/>
    <property type="match status" value="1"/>
</dbReference>
<proteinExistence type="predicted"/>
<dbReference type="Proteomes" id="UP000325440">
    <property type="component" value="Unassembled WGS sequence"/>
</dbReference>
<name>A0A5E4MXK5_9HEMI</name>
<organism evidence="6 7">
    <name type="scientific">Cinara cedri</name>
    <dbReference type="NCBI Taxonomy" id="506608"/>
    <lineage>
        <taxon>Eukaryota</taxon>
        <taxon>Metazoa</taxon>
        <taxon>Ecdysozoa</taxon>
        <taxon>Arthropoda</taxon>
        <taxon>Hexapoda</taxon>
        <taxon>Insecta</taxon>
        <taxon>Pterygota</taxon>
        <taxon>Neoptera</taxon>
        <taxon>Paraneoptera</taxon>
        <taxon>Hemiptera</taxon>
        <taxon>Sternorrhyncha</taxon>
        <taxon>Aphidomorpha</taxon>
        <taxon>Aphidoidea</taxon>
        <taxon>Aphididae</taxon>
        <taxon>Lachninae</taxon>
        <taxon>Cinara</taxon>
    </lineage>
</organism>
<comment type="subcellular location">
    <subcellularLocation>
        <location evidence="1">Cytoplasm</location>
        <location evidence="1">Cytoskeleton</location>
    </subcellularLocation>
</comment>
<dbReference type="GO" id="GO:0045095">
    <property type="term" value="C:keratin filament"/>
    <property type="evidence" value="ECO:0007669"/>
    <property type="project" value="TreeGrafter"/>
</dbReference>
<feature type="compositionally biased region" description="Basic and acidic residues" evidence="5">
    <location>
        <begin position="132"/>
        <end position="150"/>
    </location>
</feature>
<gene>
    <name evidence="6" type="ORF">CINCED_3A025372</name>
</gene>
<evidence type="ECO:0000256" key="1">
    <source>
        <dbReference type="ARBA" id="ARBA00004245"/>
    </source>
</evidence>
<feature type="coiled-coil region" evidence="4">
    <location>
        <begin position="414"/>
        <end position="441"/>
    </location>
</feature>
<dbReference type="InterPro" id="IPR043596">
    <property type="entry name" value="CFAP53/TCHP"/>
</dbReference>
<evidence type="ECO:0000256" key="4">
    <source>
        <dbReference type="SAM" id="Coils"/>
    </source>
</evidence>
<evidence type="ECO:0008006" key="8">
    <source>
        <dbReference type="Google" id="ProtNLM"/>
    </source>
</evidence>
<keyword evidence="4" id="KW-0175">Coiled coil</keyword>
<keyword evidence="7" id="KW-1185">Reference proteome</keyword>
<evidence type="ECO:0000313" key="6">
    <source>
        <dbReference type="EMBL" id="VVC37039.1"/>
    </source>
</evidence>
<keyword evidence="3" id="KW-0206">Cytoskeleton</keyword>
<dbReference type="AlphaFoldDB" id="A0A5E4MXK5"/>
<keyword evidence="2" id="KW-0963">Cytoplasm</keyword>
<accession>A0A5E4MXK5</accession>
<feature type="compositionally biased region" description="Polar residues" evidence="5">
    <location>
        <begin position="114"/>
        <end position="127"/>
    </location>
</feature>
<sequence>MSHKSNNRRANQAQVYEALHKKRTAEYEAREQWAGVTQYFKTWENNSNKFTNWTSPQYYKKSAELQLEIQRREQRRLEEEQEEWEKWQKKIRDRQREDEEFKKGQMKKKPISLSRPNSAGQQQTQPSEEMAMELKRKQDAVMNREIELRLHAQSKSCDPKQAKQYEMRVRQRSSESSWDDRMEERKSADQKRQEQSKNEQRLSEESLMAERTVEEDKQRSRQNRATELKNELVGQVAELKMRSDRCEELKKIESKYLVLQSQIENIEHRNDELDGRKKHNLSRSKVLRQYLTMLKQRSKEMVEFLREDQKLLDDLNTVIHHSNVTVDLDLNGKVNELKDLFSQYEDDENQRLYLMEFMFEEEARNIWRSHEERWKSEYVVRKTKVGELFTLIKTQLENQIDKGLNEQRKLIGEREELIGDIEKGNDELKTLEIEINEFYKQHPEYNNNDHSSDSKNYQKIENNAMKIADREHKLLNDMAYLNLLDDSKLTDHRRKKSVW</sequence>
<feature type="region of interest" description="Disordered" evidence="5">
    <location>
        <begin position="74"/>
        <end position="226"/>
    </location>
</feature>
<evidence type="ECO:0000256" key="3">
    <source>
        <dbReference type="ARBA" id="ARBA00023212"/>
    </source>
</evidence>
<dbReference type="EMBL" id="CABPRJ010001441">
    <property type="protein sequence ID" value="VVC37039.1"/>
    <property type="molecule type" value="Genomic_DNA"/>
</dbReference>
<feature type="coiled-coil region" evidence="4">
    <location>
        <begin position="249"/>
        <end position="276"/>
    </location>
</feature>
<dbReference type="GO" id="GO:0006915">
    <property type="term" value="P:apoptotic process"/>
    <property type="evidence" value="ECO:0007669"/>
    <property type="project" value="TreeGrafter"/>
</dbReference>
<evidence type="ECO:0000256" key="2">
    <source>
        <dbReference type="ARBA" id="ARBA00022490"/>
    </source>
</evidence>
<feature type="compositionally biased region" description="Basic and acidic residues" evidence="5">
    <location>
        <begin position="157"/>
        <end position="204"/>
    </location>
</feature>
<evidence type="ECO:0000313" key="7">
    <source>
        <dbReference type="Proteomes" id="UP000325440"/>
    </source>
</evidence>